<proteinExistence type="predicted"/>
<gene>
    <name evidence="2" type="ORF">brsh051_00670</name>
</gene>
<dbReference type="Gene3D" id="3.60.21.10">
    <property type="match status" value="1"/>
</dbReference>
<dbReference type="RefSeq" id="WP_286266464.1">
    <property type="nucleotide sequence ID" value="NZ_AP028056.1"/>
</dbReference>
<keyword evidence="3" id="KW-1185">Reference proteome</keyword>
<protein>
    <recommendedName>
        <fullName evidence="4">Serine/threonine protein phosphatase</fullName>
    </recommendedName>
</protein>
<organism evidence="2 3">
    <name type="scientific">Brooklawnia propionicigenes</name>
    <dbReference type="NCBI Taxonomy" id="3041175"/>
    <lineage>
        <taxon>Bacteria</taxon>
        <taxon>Bacillati</taxon>
        <taxon>Actinomycetota</taxon>
        <taxon>Actinomycetes</taxon>
        <taxon>Propionibacteriales</taxon>
        <taxon>Propionibacteriaceae</taxon>
        <taxon>Brooklawnia</taxon>
    </lineage>
</organism>
<dbReference type="KEGG" id="broo:brsh051_00670"/>
<accession>A0AAN0K6S4</accession>
<sequence length="326" mass="37712">MRTIPRLTRAYRNAKVVEIDSSSKIIIFSDSHRGDGSLADEFHKDRDIFEAALQHYLDEGYTLIEAGDNDELWEYPKFHHIIKANPEVFALLRKFHTKGRYMRIYGNHDMQLRDPEYVRHHLYLRLNHVTGRAEPLFDGLKVEEAVLLRHKASGQEILTVHGHQGDFSNDQAWRGSMFTFRIFWRHLHALGIHSPSSPTRNSFQRHKVERNYVRWILQHGTALICGHTHRERFPLGEDAPYFNSGACVFPDYITGLEIANDSISLVGWQVVPDANGYLHVAPKVLAGPRPLDDFHLRPDPKPHRRPNRSMDQSRKVEQASSHPSLL</sequence>
<dbReference type="AlphaFoldDB" id="A0AAN0K6S4"/>
<dbReference type="InterPro" id="IPR043461">
    <property type="entry name" value="LpxH-like"/>
</dbReference>
<evidence type="ECO:0000256" key="1">
    <source>
        <dbReference type="SAM" id="MobiDB-lite"/>
    </source>
</evidence>
<feature type="compositionally biased region" description="Basic and acidic residues" evidence="1">
    <location>
        <begin position="290"/>
        <end position="301"/>
    </location>
</feature>
<dbReference type="GO" id="GO:0016020">
    <property type="term" value="C:membrane"/>
    <property type="evidence" value="ECO:0007669"/>
    <property type="project" value="GOC"/>
</dbReference>
<dbReference type="PANTHER" id="PTHR34990">
    <property type="entry name" value="UDP-2,3-DIACYLGLUCOSAMINE HYDROLASE-RELATED"/>
    <property type="match status" value="1"/>
</dbReference>
<dbReference type="SUPFAM" id="SSF56300">
    <property type="entry name" value="Metallo-dependent phosphatases"/>
    <property type="match status" value="1"/>
</dbReference>
<dbReference type="EMBL" id="AP028056">
    <property type="protein sequence ID" value="BEH00786.1"/>
    <property type="molecule type" value="Genomic_DNA"/>
</dbReference>
<evidence type="ECO:0000313" key="2">
    <source>
        <dbReference type="EMBL" id="BEH00786.1"/>
    </source>
</evidence>
<dbReference type="InterPro" id="IPR029052">
    <property type="entry name" value="Metallo-depent_PP-like"/>
</dbReference>
<dbReference type="Proteomes" id="UP001431656">
    <property type="component" value="Chromosome"/>
</dbReference>
<evidence type="ECO:0000313" key="3">
    <source>
        <dbReference type="Proteomes" id="UP001431656"/>
    </source>
</evidence>
<dbReference type="GO" id="GO:0009245">
    <property type="term" value="P:lipid A biosynthetic process"/>
    <property type="evidence" value="ECO:0007669"/>
    <property type="project" value="TreeGrafter"/>
</dbReference>
<evidence type="ECO:0008006" key="4">
    <source>
        <dbReference type="Google" id="ProtNLM"/>
    </source>
</evidence>
<name>A0AAN0K6S4_9ACTN</name>
<reference evidence="2" key="1">
    <citation type="journal article" date="2024" name="Int. J. Syst. Evol. Microbiol.">
        <title>Brooklawnia propionicigenes sp. nov., a facultatively anaerobic, propionate-producing bacterium isolated from a methanogenic reactor treating waste from cattle farms.</title>
        <authorList>
            <person name="Akita Y."/>
            <person name="Ueki A."/>
            <person name="Tonouchi A."/>
            <person name="Sugawara Y."/>
            <person name="Honma S."/>
            <person name="Kaku N."/>
            <person name="Ueki K."/>
        </authorList>
    </citation>
    <scope>NUCLEOTIDE SEQUENCE</scope>
    <source>
        <strain evidence="2">SH051</strain>
    </source>
</reference>
<feature type="region of interest" description="Disordered" evidence="1">
    <location>
        <begin position="289"/>
        <end position="326"/>
    </location>
</feature>
<dbReference type="GO" id="GO:0008758">
    <property type="term" value="F:UDP-2,3-diacylglucosamine hydrolase activity"/>
    <property type="evidence" value="ECO:0007669"/>
    <property type="project" value="TreeGrafter"/>
</dbReference>
<dbReference type="PANTHER" id="PTHR34990:SF2">
    <property type="entry name" value="BLL8164 PROTEIN"/>
    <property type="match status" value="1"/>
</dbReference>